<dbReference type="Gene3D" id="6.10.140.2220">
    <property type="match status" value="1"/>
</dbReference>
<dbReference type="EMBL" id="JARJLG010000099">
    <property type="protein sequence ID" value="KAJ7746148.1"/>
    <property type="molecule type" value="Genomic_DNA"/>
</dbReference>
<dbReference type="GO" id="GO:0008270">
    <property type="term" value="F:zinc ion binding"/>
    <property type="evidence" value="ECO:0007669"/>
    <property type="project" value="UniProtKB-KW"/>
</dbReference>
<keyword evidence="7" id="KW-1185">Reference proteome</keyword>
<evidence type="ECO:0000259" key="5">
    <source>
        <dbReference type="PROSITE" id="PS50865"/>
    </source>
</evidence>
<dbReference type="Proteomes" id="UP001215280">
    <property type="component" value="Unassembled WGS sequence"/>
</dbReference>
<reference evidence="6" key="1">
    <citation type="submission" date="2023-03" db="EMBL/GenBank/DDBJ databases">
        <title>Massive genome expansion in bonnet fungi (Mycena s.s.) driven by repeated elements and novel gene families across ecological guilds.</title>
        <authorList>
            <consortium name="Lawrence Berkeley National Laboratory"/>
            <person name="Harder C.B."/>
            <person name="Miyauchi S."/>
            <person name="Viragh M."/>
            <person name="Kuo A."/>
            <person name="Thoen E."/>
            <person name="Andreopoulos B."/>
            <person name="Lu D."/>
            <person name="Skrede I."/>
            <person name="Drula E."/>
            <person name="Henrissat B."/>
            <person name="Morin E."/>
            <person name="Kohler A."/>
            <person name="Barry K."/>
            <person name="LaButti K."/>
            <person name="Morin E."/>
            <person name="Salamov A."/>
            <person name="Lipzen A."/>
            <person name="Mereny Z."/>
            <person name="Hegedus B."/>
            <person name="Baldrian P."/>
            <person name="Stursova M."/>
            <person name="Weitz H."/>
            <person name="Taylor A."/>
            <person name="Grigoriev I.V."/>
            <person name="Nagy L.G."/>
            <person name="Martin F."/>
            <person name="Kauserud H."/>
        </authorList>
    </citation>
    <scope>NUCLEOTIDE SEQUENCE</scope>
    <source>
        <strain evidence="6">CBHHK188m</strain>
    </source>
</reference>
<accession>A0AAD7IME2</accession>
<sequence>MDSGGWTMVAEMWVFCVRRKLFARGYAGVGVMCGFIASDIPRESLEEIIDAVGGTQVDLTAVIVKHIELAACDPQNPLVSSNLWILNSVVTFISNQCHHGRLARQPLVDCGLAKALIAGVCRLTRITAESQGFLRQAFAVLRWLLIPPDVPSNVWVPTALKAGLLRAIVAVSTYSADTTNVEACRYILTKHLVPSLAYYHVLRCLPKAICKVKADLIPPPIFREWTAFMELAKSRIELFRFFNSEKYTPLRACDNSSCNIIQDPQTFDLCSACRQCFYCSGDCRRMDWEAGGHRVGCPRLCLQATVTEILGQRELSFLGAVVHQVYSIMKHTIWLKQITFMHAHPGEDFYALFDQTGVSPPCDVLAQSASDHPRVRTCHATRSGGLIELHMLLMTSKDHTVAQWIPMRSSSSALHDGLQQIAAGIDPTADISQIQGRLRDEIQRLEEEEGAEVIQFH</sequence>
<name>A0AAD7IME2_9AGAR</name>
<comment type="caution">
    <text evidence="6">The sequence shown here is derived from an EMBL/GenBank/DDBJ whole genome shotgun (WGS) entry which is preliminary data.</text>
</comment>
<dbReference type="AlphaFoldDB" id="A0AAD7IME2"/>
<dbReference type="SUPFAM" id="SSF144232">
    <property type="entry name" value="HIT/MYND zinc finger-like"/>
    <property type="match status" value="1"/>
</dbReference>
<gene>
    <name evidence="6" type="ORF">DFH07DRAFT_592129</name>
</gene>
<dbReference type="PROSITE" id="PS50865">
    <property type="entry name" value="ZF_MYND_2"/>
    <property type="match status" value="1"/>
</dbReference>
<evidence type="ECO:0000313" key="6">
    <source>
        <dbReference type="EMBL" id="KAJ7746148.1"/>
    </source>
</evidence>
<feature type="domain" description="MYND-type" evidence="5">
    <location>
        <begin position="255"/>
        <end position="297"/>
    </location>
</feature>
<evidence type="ECO:0000256" key="4">
    <source>
        <dbReference type="PROSITE-ProRule" id="PRU00134"/>
    </source>
</evidence>
<protein>
    <recommendedName>
        <fullName evidence="5">MYND-type domain-containing protein</fullName>
    </recommendedName>
</protein>
<keyword evidence="1" id="KW-0479">Metal-binding</keyword>
<evidence type="ECO:0000256" key="1">
    <source>
        <dbReference type="ARBA" id="ARBA00022723"/>
    </source>
</evidence>
<dbReference type="InterPro" id="IPR002893">
    <property type="entry name" value="Znf_MYND"/>
</dbReference>
<proteinExistence type="predicted"/>
<evidence type="ECO:0000313" key="7">
    <source>
        <dbReference type="Proteomes" id="UP001215280"/>
    </source>
</evidence>
<evidence type="ECO:0000256" key="3">
    <source>
        <dbReference type="ARBA" id="ARBA00022833"/>
    </source>
</evidence>
<organism evidence="6 7">
    <name type="scientific">Mycena maculata</name>
    <dbReference type="NCBI Taxonomy" id="230809"/>
    <lineage>
        <taxon>Eukaryota</taxon>
        <taxon>Fungi</taxon>
        <taxon>Dikarya</taxon>
        <taxon>Basidiomycota</taxon>
        <taxon>Agaricomycotina</taxon>
        <taxon>Agaricomycetes</taxon>
        <taxon>Agaricomycetidae</taxon>
        <taxon>Agaricales</taxon>
        <taxon>Marasmiineae</taxon>
        <taxon>Mycenaceae</taxon>
        <taxon>Mycena</taxon>
    </lineage>
</organism>
<keyword evidence="3" id="KW-0862">Zinc</keyword>
<evidence type="ECO:0000256" key="2">
    <source>
        <dbReference type="ARBA" id="ARBA00022771"/>
    </source>
</evidence>
<keyword evidence="2 4" id="KW-0863">Zinc-finger</keyword>